<comment type="caution">
    <text evidence="1">The sequence shown here is derived from an EMBL/GenBank/DDBJ whole genome shotgun (WGS) entry which is preliminary data.</text>
</comment>
<sequence>MKDSYSAFEELQLLRDESNDTRNRSKDHEMRTAPILTRDAYAVAGYRDHMTQYGVLGRALTIYNKMAGYTPIDPRLYVNTNAPLSAIVCGVQGSGKSHTVSILLENMFIPNLRTIGVLEKPLSGLVLHFGEGGPSARPCEAAWVGVSNMEGLETPKVRVYVSRSALNTMKKVYAPLGDSVTVEPLFFSEEELDAEAFLSMMAVGSSDSAPLYIQGILSILRDLGENYTYAEFMRRLDMKKESFNPAQLSGLEQRMAILEAFMEPKRHKRSGSRFAAGQLTIIDLSDPFIDSASACGLFEIITRLFVRADVGTGKVLVVDEAHKYLSPTRSVSGLTKALLTLTREQRHLAMRVIISTQEPTVVPPVLLDLCTVAILHRFSSPSWWEHLAKHVSAEISAEDAFDRVVRLQTGEAIVLAPSGYGVFPDGPQPPNSVGGANRPAPSIQTPKLNQFGRRYILMKTRRRVTKDGGASILVVDD</sequence>
<reference evidence="1" key="1">
    <citation type="journal article" date="2021" name="New Phytol.">
        <title>Evolutionary innovations through gain and loss of genes in the ectomycorrhizal Boletales.</title>
        <authorList>
            <person name="Wu G."/>
            <person name="Miyauchi S."/>
            <person name="Morin E."/>
            <person name="Kuo A."/>
            <person name="Drula E."/>
            <person name="Varga T."/>
            <person name="Kohler A."/>
            <person name="Feng B."/>
            <person name="Cao Y."/>
            <person name="Lipzen A."/>
            <person name="Daum C."/>
            <person name="Hundley H."/>
            <person name="Pangilinan J."/>
            <person name="Johnson J."/>
            <person name="Barry K."/>
            <person name="LaButti K."/>
            <person name="Ng V."/>
            <person name="Ahrendt S."/>
            <person name="Min B."/>
            <person name="Choi I.G."/>
            <person name="Park H."/>
            <person name="Plett J.M."/>
            <person name="Magnuson J."/>
            <person name="Spatafora J.W."/>
            <person name="Nagy L.G."/>
            <person name="Henrissat B."/>
            <person name="Grigoriev I.V."/>
            <person name="Yang Z.L."/>
            <person name="Xu J."/>
            <person name="Martin F.M."/>
        </authorList>
    </citation>
    <scope>NUCLEOTIDE SEQUENCE</scope>
    <source>
        <strain evidence="1">ATCC 28755</strain>
    </source>
</reference>
<organism evidence="1 2">
    <name type="scientific">Hygrophoropsis aurantiaca</name>
    <dbReference type="NCBI Taxonomy" id="72124"/>
    <lineage>
        <taxon>Eukaryota</taxon>
        <taxon>Fungi</taxon>
        <taxon>Dikarya</taxon>
        <taxon>Basidiomycota</taxon>
        <taxon>Agaricomycotina</taxon>
        <taxon>Agaricomycetes</taxon>
        <taxon>Agaricomycetidae</taxon>
        <taxon>Boletales</taxon>
        <taxon>Coniophorineae</taxon>
        <taxon>Hygrophoropsidaceae</taxon>
        <taxon>Hygrophoropsis</taxon>
    </lineage>
</organism>
<evidence type="ECO:0000313" key="1">
    <source>
        <dbReference type="EMBL" id="KAH7916101.1"/>
    </source>
</evidence>
<proteinExistence type="predicted"/>
<evidence type="ECO:0000313" key="2">
    <source>
        <dbReference type="Proteomes" id="UP000790377"/>
    </source>
</evidence>
<accession>A0ACB8AR82</accession>
<dbReference type="EMBL" id="MU267593">
    <property type="protein sequence ID" value="KAH7916101.1"/>
    <property type="molecule type" value="Genomic_DNA"/>
</dbReference>
<gene>
    <name evidence="1" type="ORF">BJ138DRAFT_685652</name>
</gene>
<dbReference type="Proteomes" id="UP000790377">
    <property type="component" value="Unassembled WGS sequence"/>
</dbReference>
<name>A0ACB8AR82_9AGAM</name>
<keyword evidence="2" id="KW-1185">Reference proteome</keyword>
<protein>
    <submittedName>
        <fullName evidence="1">Uncharacterized protein</fullName>
    </submittedName>
</protein>